<dbReference type="EMBL" id="VMSJ01000001">
    <property type="protein sequence ID" value="TVT28946.1"/>
    <property type="molecule type" value="Genomic_DNA"/>
</dbReference>
<comment type="caution">
    <text evidence="1">The sequence shown here is derived from an EMBL/GenBank/DDBJ whole genome shotgun (WGS) entry which is preliminary data.</text>
</comment>
<protein>
    <submittedName>
        <fullName evidence="1">Type II toxin-antitoxin system MqsR family toxin</fullName>
    </submittedName>
</protein>
<sequence>MNLHQNKDVVLWKIILSVILQGRDQVRNASKDEINHFLKRFRKYMHKPHNFRFVRREFDFTMLGLTLVQAKSIVSTLKYTDYYKGPSPDHNGDGTDIWVFGKLIDGEMAYIKLKISNDGLCKCLSFKPAEKPMLLPYKK</sequence>
<dbReference type="GO" id="GO:0044010">
    <property type="term" value="P:single-species biofilm formation"/>
    <property type="evidence" value="ECO:0007669"/>
    <property type="project" value="InterPro"/>
</dbReference>
<dbReference type="Pfam" id="PF15723">
    <property type="entry name" value="MqsR_toxin"/>
    <property type="match status" value="1"/>
</dbReference>
<dbReference type="Gene3D" id="3.30.2310.40">
    <property type="match status" value="1"/>
</dbReference>
<keyword evidence="2" id="KW-1185">Reference proteome</keyword>
<dbReference type="OrthoDB" id="2301807at2"/>
<dbReference type="InterPro" id="IPR031451">
    <property type="entry name" value="MqsR_toxin"/>
</dbReference>
<dbReference type="InterPro" id="IPR038493">
    <property type="entry name" value="MqsR_sf"/>
</dbReference>
<dbReference type="Proteomes" id="UP000315103">
    <property type="component" value="Unassembled WGS sequence"/>
</dbReference>
<gene>
    <name evidence="1" type="ORF">FO441_01320</name>
</gene>
<evidence type="ECO:0000313" key="2">
    <source>
        <dbReference type="Proteomes" id="UP000315103"/>
    </source>
</evidence>
<dbReference type="GO" id="GO:0009372">
    <property type="term" value="P:quorum sensing"/>
    <property type="evidence" value="ECO:0007669"/>
    <property type="project" value="InterPro"/>
</dbReference>
<dbReference type="AlphaFoldDB" id="A0A558AXG2"/>
<evidence type="ECO:0000313" key="1">
    <source>
        <dbReference type="EMBL" id="TVT28946.1"/>
    </source>
</evidence>
<reference evidence="1 2" key="1">
    <citation type="submission" date="2019-07" db="EMBL/GenBank/DDBJ databases">
        <title>Salinicoccus cyprini sp. nov., isolated from gastro-intestinal tract of mirror carp, Cyprinus carpio var. specularis, collected from Gobind Sagar Reservoir, Himachal Pradesh, India.</title>
        <authorList>
            <person name="Talwar C."/>
            <person name="Singh A.K."/>
            <person name="Lal R."/>
            <person name="Negi R.K."/>
        </authorList>
    </citation>
    <scope>NUCLEOTIDE SEQUENCE [LARGE SCALE GENOMIC DNA]</scope>
    <source>
        <strain evidence="1 2">CT19</strain>
    </source>
</reference>
<organism evidence="1 2">
    <name type="scientific">Salinicoccus cyprini</name>
    <dbReference type="NCBI Taxonomy" id="2493691"/>
    <lineage>
        <taxon>Bacteria</taxon>
        <taxon>Bacillati</taxon>
        <taxon>Bacillota</taxon>
        <taxon>Bacilli</taxon>
        <taxon>Bacillales</taxon>
        <taxon>Staphylococcaceae</taxon>
        <taxon>Salinicoccus</taxon>
    </lineage>
</organism>
<proteinExistence type="predicted"/>
<name>A0A558AXG2_9STAP</name>
<dbReference type="GO" id="GO:0017148">
    <property type="term" value="P:negative regulation of translation"/>
    <property type="evidence" value="ECO:0007669"/>
    <property type="project" value="InterPro"/>
</dbReference>
<accession>A0A558AXG2</accession>